<dbReference type="InterPro" id="IPR036259">
    <property type="entry name" value="MFS_trans_sf"/>
</dbReference>
<feature type="transmembrane region" description="Helical" evidence="2">
    <location>
        <begin position="212"/>
        <end position="231"/>
    </location>
</feature>
<dbReference type="Proteomes" id="UP001055868">
    <property type="component" value="Chromosome"/>
</dbReference>
<keyword evidence="4" id="KW-1185">Reference proteome</keyword>
<feature type="transmembrane region" description="Helical" evidence="2">
    <location>
        <begin position="42"/>
        <end position="63"/>
    </location>
</feature>
<keyword evidence="2" id="KW-1133">Transmembrane helix</keyword>
<dbReference type="RefSeq" id="WP_249477308.1">
    <property type="nucleotide sequence ID" value="NZ_CP097218.1"/>
</dbReference>
<organism evidence="3 4">
    <name type="scientific">Brachybacterium kimchii</name>
    <dbReference type="NCBI Taxonomy" id="2942909"/>
    <lineage>
        <taxon>Bacteria</taxon>
        <taxon>Bacillati</taxon>
        <taxon>Actinomycetota</taxon>
        <taxon>Actinomycetes</taxon>
        <taxon>Micrococcales</taxon>
        <taxon>Dermabacteraceae</taxon>
        <taxon>Brachybacterium</taxon>
    </lineage>
</organism>
<dbReference type="EMBL" id="CP097218">
    <property type="protein sequence ID" value="UQN28272.1"/>
    <property type="molecule type" value="Genomic_DNA"/>
</dbReference>
<evidence type="ECO:0000313" key="3">
    <source>
        <dbReference type="EMBL" id="UQN28272.1"/>
    </source>
</evidence>
<sequence>MASNARRSVVSLTAAVSLGVAVFFTLYSLIPITRADEPGLSSVFVGTMMAFVMGVQVFTPALVRRFSLRFVLMGAFALLAVGALVTGWAANTSMLLVGAVASGSGFGTLIVAGALGVALLVAPDRLGRSLGTYGLITMAASALGSPAGVQLALTFSLPVFGVCAFVAGVLAIGLSLGLPGAVGRPQPEAASEPSSTPDPSRSRGLRGAVADAPWLVLALLLVSVVLLSHGLSSLPVLASAFGSTAVVVFAVQGGNALGRGLGGELEARTSARATTISGALLLAVGGASGVVIDGPMAIIVAGALIGLGVGIIQTVTLHAAMLRMDPGHASVVWNLGVDGGLWIGGIIWGLALGTDLAVPGALLFSALVLVTGTAVAIQVGSGRRTCSAGPDRGTGHGEASSDPPPATDS</sequence>
<feature type="transmembrane region" description="Helical" evidence="2">
    <location>
        <begin position="159"/>
        <end position="178"/>
    </location>
</feature>
<proteinExistence type="predicted"/>
<feature type="transmembrane region" description="Helical" evidence="2">
    <location>
        <begin position="298"/>
        <end position="319"/>
    </location>
</feature>
<reference evidence="3" key="1">
    <citation type="submission" date="2022-05" db="EMBL/GenBank/DDBJ databases">
        <title>Genomic analysis of Brachybacterium sp. CBA3104.</title>
        <authorList>
            <person name="Roh S.W."/>
            <person name="Kim Y.B."/>
            <person name="Kim Y."/>
        </authorList>
    </citation>
    <scope>NUCLEOTIDE SEQUENCE</scope>
    <source>
        <strain evidence="3">CBA3104</strain>
    </source>
</reference>
<evidence type="ECO:0000256" key="2">
    <source>
        <dbReference type="SAM" id="Phobius"/>
    </source>
</evidence>
<dbReference type="InterPro" id="IPR011701">
    <property type="entry name" value="MFS"/>
</dbReference>
<evidence type="ECO:0000256" key="1">
    <source>
        <dbReference type="SAM" id="MobiDB-lite"/>
    </source>
</evidence>
<feature type="transmembrane region" description="Helical" evidence="2">
    <location>
        <begin position="96"/>
        <end position="121"/>
    </location>
</feature>
<feature type="transmembrane region" description="Helical" evidence="2">
    <location>
        <begin position="331"/>
        <end position="351"/>
    </location>
</feature>
<feature type="transmembrane region" description="Helical" evidence="2">
    <location>
        <begin position="357"/>
        <end position="377"/>
    </location>
</feature>
<gene>
    <name evidence="3" type="ORF">M4486_11490</name>
</gene>
<keyword evidence="2" id="KW-0472">Membrane</keyword>
<evidence type="ECO:0000313" key="4">
    <source>
        <dbReference type="Proteomes" id="UP001055868"/>
    </source>
</evidence>
<name>A0ABY4N162_9MICO</name>
<feature type="transmembrane region" description="Helical" evidence="2">
    <location>
        <begin position="133"/>
        <end position="153"/>
    </location>
</feature>
<feature type="transmembrane region" description="Helical" evidence="2">
    <location>
        <begin position="12"/>
        <end position="30"/>
    </location>
</feature>
<keyword evidence="2" id="KW-0812">Transmembrane</keyword>
<feature type="region of interest" description="Disordered" evidence="1">
    <location>
        <begin position="185"/>
        <end position="204"/>
    </location>
</feature>
<dbReference type="Pfam" id="PF07690">
    <property type="entry name" value="MFS_1"/>
    <property type="match status" value="1"/>
</dbReference>
<dbReference type="SUPFAM" id="SSF103473">
    <property type="entry name" value="MFS general substrate transporter"/>
    <property type="match status" value="1"/>
</dbReference>
<feature type="region of interest" description="Disordered" evidence="1">
    <location>
        <begin position="383"/>
        <end position="409"/>
    </location>
</feature>
<feature type="transmembrane region" description="Helical" evidence="2">
    <location>
        <begin position="70"/>
        <end position="90"/>
    </location>
</feature>
<protein>
    <submittedName>
        <fullName evidence="3">MFS transporter</fullName>
    </submittedName>
</protein>
<dbReference type="Gene3D" id="1.20.1250.20">
    <property type="entry name" value="MFS general substrate transporter like domains"/>
    <property type="match status" value="1"/>
</dbReference>
<feature type="transmembrane region" description="Helical" evidence="2">
    <location>
        <begin position="270"/>
        <end position="292"/>
    </location>
</feature>
<accession>A0ABY4N162</accession>
<feature type="transmembrane region" description="Helical" evidence="2">
    <location>
        <begin position="237"/>
        <end position="258"/>
    </location>
</feature>